<feature type="region of interest" description="Disordered" evidence="5">
    <location>
        <begin position="68"/>
        <end position="87"/>
    </location>
</feature>
<dbReference type="Gene3D" id="3.30.1360.20">
    <property type="entry name" value="Transcriptional coactivator/pterin dehydratase"/>
    <property type="match status" value="1"/>
</dbReference>
<dbReference type="GO" id="GO:0008124">
    <property type="term" value="F:4-alpha-hydroxytetrahydrobiopterin dehydratase activity"/>
    <property type="evidence" value="ECO:0007669"/>
    <property type="project" value="UniProtKB-EC"/>
</dbReference>
<feature type="compositionally biased region" description="Low complexity" evidence="5">
    <location>
        <begin position="36"/>
        <end position="54"/>
    </location>
</feature>
<protein>
    <recommendedName>
        <fullName evidence="3">4a-hydroxytetrahydrobiopterin dehydratase</fullName>
        <ecNumber evidence="3">4.2.1.96</ecNumber>
    </recommendedName>
</protein>
<accession>W4K783</accession>
<feature type="region of interest" description="Disordered" evidence="5">
    <location>
        <begin position="36"/>
        <end position="56"/>
    </location>
</feature>
<dbReference type="GO" id="GO:0006729">
    <property type="term" value="P:tetrahydrobiopterin biosynthetic process"/>
    <property type="evidence" value="ECO:0007669"/>
    <property type="project" value="InterPro"/>
</dbReference>
<organism evidence="6 7">
    <name type="scientific">Heterobasidion irregulare (strain TC 32-1)</name>
    <dbReference type="NCBI Taxonomy" id="747525"/>
    <lineage>
        <taxon>Eukaryota</taxon>
        <taxon>Fungi</taxon>
        <taxon>Dikarya</taxon>
        <taxon>Basidiomycota</taxon>
        <taxon>Agaricomycotina</taxon>
        <taxon>Agaricomycetes</taxon>
        <taxon>Russulales</taxon>
        <taxon>Bondarzewiaceae</taxon>
        <taxon>Heterobasidion</taxon>
        <taxon>Heterobasidion annosum species complex</taxon>
    </lineage>
</organism>
<evidence type="ECO:0000256" key="5">
    <source>
        <dbReference type="SAM" id="MobiDB-lite"/>
    </source>
</evidence>
<sequence>MFASKFFLVSAARLASHRLRLPAVSAPALLGHRVSSTSASETSSAAADASDSAAGVRRTDRLLVAEHQENAEHSTQSSSATTQRPSKYRIYNVFSSEEPNAEEYVPLLDDQGRPPPPHLSPRTSLYGNTQSVGDNSRHIADPDFPLPDPPKPSGYPAPMLNNADIKTYLAPLYHRSWSYHFHTLEDMRLSPALRKLYRFPNDRAALDFVTKLSQHANTIQHHPVIRFCDKDVFVFLFTHSAYLPAESDLAAQSAAIGEQVRKPGVTYHDVGLAYHAEGLHDTMRAQTGFPPHTMVRPLTERPRSVRDLLMQFRTIVEKRLVRKDVELSAHRSAHERRLQRAEGQRGDKRARYMKPGDERRPGRSGVSDSLTLLRTLQKIRNSPFKYARRSGDE</sequence>
<gene>
    <name evidence="6" type="ORF">HETIRDRAFT_101989</name>
</gene>
<keyword evidence="7" id="KW-1185">Reference proteome</keyword>
<feature type="compositionally biased region" description="Polar residues" evidence="5">
    <location>
        <begin position="121"/>
        <end position="134"/>
    </location>
</feature>
<dbReference type="EMBL" id="KI925459">
    <property type="protein sequence ID" value="ETW80911.1"/>
    <property type="molecule type" value="Genomic_DNA"/>
</dbReference>
<dbReference type="InterPro" id="IPR001533">
    <property type="entry name" value="Pterin_deHydtase"/>
</dbReference>
<keyword evidence="4" id="KW-0456">Lyase</keyword>
<dbReference type="Pfam" id="PF01329">
    <property type="entry name" value="Pterin_4a"/>
    <property type="match status" value="1"/>
</dbReference>
<evidence type="ECO:0000256" key="1">
    <source>
        <dbReference type="ARBA" id="ARBA00001554"/>
    </source>
</evidence>
<dbReference type="EC" id="4.2.1.96" evidence="3"/>
<evidence type="ECO:0000256" key="3">
    <source>
        <dbReference type="ARBA" id="ARBA00013252"/>
    </source>
</evidence>
<feature type="region of interest" description="Disordered" evidence="5">
    <location>
        <begin position="106"/>
        <end position="152"/>
    </location>
</feature>
<name>W4K783_HETIT</name>
<evidence type="ECO:0000313" key="7">
    <source>
        <dbReference type="Proteomes" id="UP000030671"/>
    </source>
</evidence>
<evidence type="ECO:0000256" key="2">
    <source>
        <dbReference type="ARBA" id="ARBA00006472"/>
    </source>
</evidence>
<reference evidence="6 7" key="1">
    <citation type="journal article" date="2012" name="New Phytol.">
        <title>Insight into trade-off between wood decay and parasitism from the genome of a fungal forest pathogen.</title>
        <authorList>
            <person name="Olson A."/>
            <person name="Aerts A."/>
            <person name="Asiegbu F."/>
            <person name="Belbahri L."/>
            <person name="Bouzid O."/>
            <person name="Broberg A."/>
            <person name="Canback B."/>
            <person name="Coutinho P.M."/>
            <person name="Cullen D."/>
            <person name="Dalman K."/>
            <person name="Deflorio G."/>
            <person name="van Diepen L.T."/>
            <person name="Dunand C."/>
            <person name="Duplessis S."/>
            <person name="Durling M."/>
            <person name="Gonthier P."/>
            <person name="Grimwood J."/>
            <person name="Fossdal C.G."/>
            <person name="Hansson D."/>
            <person name="Henrissat B."/>
            <person name="Hietala A."/>
            <person name="Himmelstrand K."/>
            <person name="Hoffmeister D."/>
            <person name="Hogberg N."/>
            <person name="James T.Y."/>
            <person name="Karlsson M."/>
            <person name="Kohler A."/>
            <person name="Kues U."/>
            <person name="Lee Y.H."/>
            <person name="Lin Y.C."/>
            <person name="Lind M."/>
            <person name="Lindquist E."/>
            <person name="Lombard V."/>
            <person name="Lucas S."/>
            <person name="Lunden K."/>
            <person name="Morin E."/>
            <person name="Murat C."/>
            <person name="Park J."/>
            <person name="Raffaello T."/>
            <person name="Rouze P."/>
            <person name="Salamov A."/>
            <person name="Schmutz J."/>
            <person name="Solheim H."/>
            <person name="Stahlberg J."/>
            <person name="Velez H."/>
            <person name="de Vries R.P."/>
            <person name="Wiebenga A."/>
            <person name="Woodward S."/>
            <person name="Yakovlev I."/>
            <person name="Garbelotto M."/>
            <person name="Martin F."/>
            <person name="Grigoriev I.V."/>
            <person name="Stenlid J."/>
        </authorList>
    </citation>
    <scope>NUCLEOTIDE SEQUENCE [LARGE SCALE GENOMIC DNA]</scope>
    <source>
        <strain evidence="6 7">TC 32-1</strain>
    </source>
</reference>
<feature type="region of interest" description="Disordered" evidence="5">
    <location>
        <begin position="329"/>
        <end position="369"/>
    </location>
</feature>
<dbReference type="InterPro" id="IPR036428">
    <property type="entry name" value="PCD_sf"/>
</dbReference>
<evidence type="ECO:0000256" key="4">
    <source>
        <dbReference type="ARBA" id="ARBA00023239"/>
    </source>
</evidence>
<dbReference type="SUPFAM" id="SSF55248">
    <property type="entry name" value="PCD-like"/>
    <property type="match status" value="1"/>
</dbReference>
<dbReference type="KEGG" id="hir:HETIRDRAFT_101989"/>
<dbReference type="AlphaFoldDB" id="W4K783"/>
<dbReference type="Proteomes" id="UP000030671">
    <property type="component" value="Unassembled WGS sequence"/>
</dbReference>
<dbReference type="OrthoDB" id="3263285at2759"/>
<dbReference type="RefSeq" id="XP_009547605.1">
    <property type="nucleotide sequence ID" value="XM_009549310.1"/>
</dbReference>
<dbReference type="InParanoid" id="W4K783"/>
<comment type="similarity">
    <text evidence="2">Belongs to the pterin-4-alpha-carbinolamine dehydratase family.</text>
</comment>
<feature type="compositionally biased region" description="Polar residues" evidence="5">
    <location>
        <begin position="73"/>
        <end position="85"/>
    </location>
</feature>
<evidence type="ECO:0000313" key="6">
    <source>
        <dbReference type="EMBL" id="ETW80911.1"/>
    </source>
</evidence>
<dbReference type="GeneID" id="20665814"/>
<feature type="compositionally biased region" description="Basic and acidic residues" evidence="5">
    <location>
        <begin position="335"/>
        <end position="361"/>
    </location>
</feature>
<proteinExistence type="inferred from homology"/>
<dbReference type="STRING" id="747525.W4K783"/>
<comment type="catalytic activity">
    <reaction evidence="1">
        <text>(4aS,6R)-4a-hydroxy-L-erythro-5,6,7,8-tetrahydrobiopterin = (6R)-L-erythro-6,7-dihydrobiopterin + H2O</text>
        <dbReference type="Rhea" id="RHEA:11920"/>
        <dbReference type="ChEBI" id="CHEBI:15377"/>
        <dbReference type="ChEBI" id="CHEBI:15642"/>
        <dbReference type="ChEBI" id="CHEBI:43120"/>
        <dbReference type="EC" id="4.2.1.96"/>
    </reaction>
</comment>
<dbReference type="HOGENOM" id="CLU_702186_0_0_1"/>